<keyword evidence="8" id="KW-1185">Reference proteome</keyword>
<evidence type="ECO:0000313" key="8">
    <source>
        <dbReference type="Proteomes" id="UP001611075"/>
    </source>
</evidence>
<dbReference type="PANTHER" id="PTHR43222:SF12">
    <property type="entry name" value="NUDIX HYDROLASE"/>
    <property type="match status" value="1"/>
</dbReference>
<keyword evidence="4" id="KW-0460">Magnesium</keyword>
<reference evidence="7 8" key="1">
    <citation type="submission" date="2024-10" db="EMBL/GenBank/DDBJ databases">
        <title>The Natural Products Discovery Center: Release of the First 8490 Sequenced Strains for Exploring Actinobacteria Biosynthetic Diversity.</title>
        <authorList>
            <person name="Kalkreuter E."/>
            <person name="Kautsar S.A."/>
            <person name="Yang D."/>
            <person name="Bader C.D."/>
            <person name="Teijaro C.N."/>
            <person name="Fluegel L."/>
            <person name="Davis C.M."/>
            <person name="Simpson J.R."/>
            <person name="Lauterbach L."/>
            <person name="Steele A.D."/>
            <person name="Gui C."/>
            <person name="Meng S."/>
            <person name="Li G."/>
            <person name="Viehrig K."/>
            <person name="Ye F."/>
            <person name="Su P."/>
            <person name="Kiefer A.F."/>
            <person name="Nichols A."/>
            <person name="Cepeda A.J."/>
            <person name="Yan W."/>
            <person name="Fan B."/>
            <person name="Jiang Y."/>
            <person name="Adhikari A."/>
            <person name="Zheng C.-J."/>
            <person name="Schuster L."/>
            <person name="Cowan T.M."/>
            <person name="Smanski M.J."/>
            <person name="Chevrette M.G."/>
            <person name="De Carvalho L.P.S."/>
            <person name="Shen B."/>
        </authorList>
    </citation>
    <scope>NUCLEOTIDE SEQUENCE [LARGE SCALE GENOMIC DNA]</scope>
    <source>
        <strain evidence="7 8">NPDC021253</strain>
    </source>
</reference>
<dbReference type="InterPro" id="IPR020084">
    <property type="entry name" value="NUDIX_hydrolase_CS"/>
</dbReference>
<dbReference type="PROSITE" id="PS00893">
    <property type="entry name" value="NUDIX_BOX"/>
    <property type="match status" value="1"/>
</dbReference>
<dbReference type="Proteomes" id="UP001611075">
    <property type="component" value="Unassembled WGS sequence"/>
</dbReference>
<comment type="similarity">
    <text evidence="2 5">Belongs to the Nudix hydrolase family.</text>
</comment>
<dbReference type="PROSITE" id="PS51462">
    <property type="entry name" value="NUDIX"/>
    <property type="match status" value="1"/>
</dbReference>
<dbReference type="InterPro" id="IPR020476">
    <property type="entry name" value="Nudix_hydrolase"/>
</dbReference>
<evidence type="ECO:0000313" key="7">
    <source>
        <dbReference type="EMBL" id="MFI0794437.1"/>
    </source>
</evidence>
<dbReference type="SUPFAM" id="SSF55811">
    <property type="entry name" value="Nudix"/>
    <property type="match status" value="1"/>
</dbReference>
<dbReference type="InterPro" id="IPR015797">
    <property type="entry name" value="NUDIX_hydrolase-like_dom_sf"/>
</dbReference>
<keyword evidence="3 5" id="KW-0378">Hydrolase</keyword>
<evidence type="ECO:0000256" key="2">
    <source>
        <dbReference type="ARBA" id="ARBA00005582"/>
    </source>
</evidence>
<evidence type="ECO:0000256" key="3">
    <source>
        <dbReference type="ARBA" id="ARBA00022801"/>
    </source>
</evidence>
<dbReference type="Pfam" id="PF00293">
    <property type="entry name" value="NUDIX"/>
    <property type="match status" value="1"/>
</dbReference>
<feature type="domain" description="Nudix hydrolase" evidence="6">
    <location>
        <begin position="37"/>
        <end position="167"/>
    </location>
</feature>
<evidence type="ECO:0000256" key="4">
    <source>
        <dbReference type="ARBA" id="ARBA00022842"/>
    </source>
</evidence>
<accession>A0ABW7SQF5</accession>
<dbReference type="InterPro" id="IPR000086">
    <property type="entry name" value="NUDIX_hydrolase_dom"/>
</dbReference>
<gene>
    <name evidence="7" type="ORF">ACH4OY_17395</name>
</gene>
<dbReference type="Gene3D" id="3.90.79.10">
    <property type="entry name" value="Nucleoside Triphosphate Pyrophosphohydrolase"/>
    <property type="match status" value="1"/>
</dbReference>
<evidence type="ECO:0000256" key="1">
    <source>
        <dbReference type="ARBA" id="ARBA00001946"/>
    </source>
</evidence>
<comment type="cofactor">
    <cofactor evidence="1">
        <name>Mg(2+)</name>
        <dbReference type="ChEBI" id="CHEBI:18420"/>
    </cofactor>
</comment>
<dbReference type="CDD" id="cd04674">
    <property type="entry name" value="NUDIX_Hydrolase"/>
    <property type="match status" value="1"/>
</dbReference>
<dbReference type="PRINTS" id="PR00502">
    <property type="entry name" value="NUDIXFAMILY"/>
</dbReference>
<sequence>MTGAPYSHCSYCGVAYPAGDGWPRACAACGHTVWRNPLPVAVAVLPVRTDAGLGVVVVRRDIEPARGLLALPGGFIEYGEEWRDALVRELREETGLVAAAGDAELFAVHSAPAGGTMMVFGTLPEQAAGQLPPSAPTEEATEWLVLTEPAELAFSTHTRVLADFLATHRGA</sequence>
<dbReference type="PANTHER" id="PTHR43222">
    <property type="entry name" value="NUDIX HYDROLASE 23"/>
    <property type="match status" value="1"/>
</dbReference>
<evidence type="ECO:0000259" key="6">
    <source>
        <dbReference type="PROSITE" id="PS51462"/>
    </source>
</evidence>
<comment type="caution">
    <text evidence="7">The sequence shown here is derived from an EMBL/GenBank/DDBJ whole genome shotgun (WGS) entry which is preliminary data.</text>
</comment>
<name>A0ABW7SQF5_9ACTN</name>
<protein>
    <submittedName>
        <fullName evidence="7">NUDIX domain-containing protein</fullName>
    </submittedName>
</protein>
<evidence type="ECO:0000256" key="5">
    <source>
        <dbReference type="RuleBase" id="RU003476"/>
    </source>
</evidence>
<proteinExistence type="inferred from homology"/>
<dbReference type="EMBL" id="JBIRPU010000011">
    <property type="protein sequence ID" value="MFI0794437.1"/>
    <property type="molecule type" value="Genomic_DNA"/>
</dbReference>
<organism evidence="7 8">
    <name type="scientific">Micromonospora rubida</name>
    <dbReference type="NCBI Taxonomy" id="2697657"/>
    <lineage>
        <taxon>Bacteria</taxon>
        <taxon>Bacillati</taxon>
        <taxon>Actinomycetota</taxon>
        <taxon>Actinomycetes</taxon>
        <taxon>Micromonosporales</taxon>
        <taxon>Micromonosporaceae</taxon>
        <taxon>Micromonospora</taxon>
    </lineage>
</organism>
<dbReference type="RefSeq" id="WP_396680752.1">
    <property type="nucleotide sequence ID" value="NZ_JBIRPU010000011.1"/>
</dbReference>